<gene>
    <name evidence="2" type="ORF">O6P43_024425</name>
</gene>
<comment type="caution">
    <text evidence="2">The sequence shown here is derived from an EMBL/GenBank/DDBJ whole genome shotgun (WGS) entry which is preliminary data.</text>
</comment>
<dbReference type="KEGG" id="qsa:O6P43_024425"/>
<dbReference type="EMBL" id="JARAOO010000010">
    <property type="protein sequence ID" value="KAJ7952602.1"/>
    <property type="molecule type" value="Genomic_DNA"/>
</dbReference>
<organism evidence="2 3">
    <name type="scientific">Quillaja saponaria</name>
    <name type="common">Soap bark tree</name>
    <dbReference type="NCBI Taxonomy" id="32244"/>
    <lineage>
        <taxon>Eukaryota</taxon>
        <taxon>Viridiplantae</taxon>
        <taxon>Streptophyta</taxon>
        <taxon>Embryophyta</taxon>
        <taxon>Tracheophyta</taxon>
        <taxon>Spermatophyta</taxon>
        <taxon>Magnoliopsida</taxon>
        <taxon>eudicotyledons</taxon>
        <taxon>Gunneridae</taxon>
        <taxon>Pentapetalae</taxon>
        <taxon>rosids</taxon>
        <taxon>fabids</taxon>
        <taxon>Fabales</taxon>
        <taxon>Quillajaceae</taxon>
        <taxon>Quillaja</taxon>
    </lineage>
</organism>
<accession>A0AAD7PEX9</accession>
<dbReference type="Proteomes" id="UP001163823">
    <property type="component" value="Chromosome 10"/>
</dbReference>
<keyword evidence="3" id="KW-1185">Reference proteome</keyword>
<evidence type="ECO:0000313" key="2">
    <source>
        <dbReference type="EMBL" id="KAJ7952602.1"/>
    </source>
</evidence>
<feature type="region of interest" description="Disordered" evidence="1">
    <location>
        <begin position="44"/>
        <end position="66"/>
    </location>
</feature>
<protein>
    <submittedName>
        <fullName evidence="2">Protein OSB3, chloroplastic/mitochondrial</fullName>
    </submittedName>
</protein>
<name>A0AAD7PEX9_QUISA</name>
<dbReference type="AlphaFoldDB" id="A0AAD7PEX9"/>
<sequence length="66" mass="7788">MKTPDKWWDNRDRRRSPGFKTKKLVKHYYSSLVHSWMMSKMPPLRPEHGGATGNRQTTFLSVGRNV</sequence>
<proteinExistence type="predicted"/>
<evidence type="ECO:0000313" key="3">
    <source>
        <dbReference type="Proteomes" id="UP001163823"/>
    </source>
</evidence>
<reference evidence="2" key="1">
    <citation type="journal article" date="2023" name="Science">
        <title>Elucidation of the pathway for biosynthesis of saponin adjuvants from the soapbark tree.</title>
        <authorList>
            <person name="Reed J."/>
            <person name="Orme A."/>
            <person name="El-Demerdash A."/>
            <person name="Owen C."/>
            <person name="Martin L.B.B."/>
            <person name="Misra R.C."/>
            <person name="Kikuchi S."/>
            <person name="Rejzek M."/>
            <person name="Martin A.C."/>
            <person name="Harkess A."/>
            <person name="Leebens-Mack J."/>
            <person name="Louveau T."/>
            <person name="Stephenson M.J."/>
            <person name="Osbourn A."/>
        </authorList>
    </citation>
    <scope>NUCLEOTIDE SEQUENCE</scope>
    <source>
        <strain evidence="2">S10</strain>
    </source>
</reference>
<evidence type="ECO:0000256" key="1">
    <source>
        <dbReference type="SAM" id="MobiDB-lite"/>
    </source>
</evidence>